<accession>M2QEY0</accession>
<keyword evidence="2" id="KW-1185">Reference proteome</keyword>
<reference evidence="1 2" key="1">
    <citation type="journal article" date="2012" name="Proc. Natl. Acad. Sci. U.S.A.">
        <title>Comparative genomics of Ceriporiopsis subvermispora and Phanerochaete chrysosporium provide insight into selective ligninolysis.</title>
        <authorList>
            <person name="Fernandez-Fueyo E."/>
            <person name="Ruiz-Duenas F.J."/>
            <person name="Ferreira P."/>
            <person name="Floudas D."/>
            <person name="Hibbett D.S."/>
            <person name="Canessa P."/>
            <person name="Larrondo L.F."/>
            <person name="James T.Y."/>
            <person name="Seelenfreund D."/>
            <person name="Lobos S."/>
            <person name="Polanco R."/>
            <person name="Tello M."/>
            <person name="Honda Y."/>
            <person name="Watanabe T."/>
            <person name="Watanabe T."/>
            <person name="Ryu J.S."/>
            <person name="Kubicek C.P."/>
            <person name="Schmoll M."/>
            <person name="Gaskell J."/>
            <person name="Hammel K.E."/>
            <person name="St John F.J."/>
            <person name="Vanden Wymelenberg A."/>
            <person name="Sabat G."/>
            <person name="Splinter BonDurant S."/>
            <person name="Syed K."/>
            <person name="Yadav J.S."/>
            <person name="Doddapaneni H."/>
            <person name="Subramanian V."/>
            <person name="Lavin J.L."/>
            <person name="Oguiza J.A."/>
            <person name="Perez G."/>
            <person name="Pisabarro A.G."/>
            <person name="Ramirez L."/>
            <person name="Santoyo F."/>
            <person name="Master E."/>
            <person name="Coutinho P.M."/>
            <person name="Henrissat B."/>
            <person name="Lombard V."/>
            <person name="Magnuson J.K."/>
            <person name="Kuees U."/>
            <person name="Hori C."/>
            <person name="Igarashi K."/>
            <person name="Samejima M."/>
            <person name="Held B.W."/>
            <person name="Barry K.W."/>
            <person name="LaButti K.M."/>
            <person name="Lapidus A."/>
            <person name="Lindquist E.A."/>
            <person name="Lucas S.M."/>
            <person name="Riley R."/>
            <person name="Salamov A.A."/>
            <person name="Hoffmeister D."/>
            <person name="Schwenk D."/>
            <person name="Hadar Y."/>
            <person name="Yarden O."/>
            <person name="de Vries R.P."/>
            <person name="Wiebenga A."/>
            <person name="Stenlid J."/>
            <person name="Eastwood D."/>
            <person name="Grigoriev I.V."/>
            <person name="Berka R.M."/>
            <person name="Blanchette R.A."/>
            <person name="Kersten P."/>
            <person name="Martinez A.T."/>
            <person name="Vicuna R."/>
            <person name="Cullen D."/>
        </authorList>
    </citation>
    <scope>NUCLEOTIDE SEQUENCE [LARGE SCALE GENOMIC DNA]</scope>
    <source>
        <strain evidence="1 2">B</strain>
    </source>
</reference>
<organism evidence="1 2">
    <name type="scientific">Ceriporiopsis subvermispora (strain B)</name>
    <name type="common">White-rot fungus</name>
    <name type="synonym">Gelatoporia subvermispora</name>
    <dbReference type="NCBI Taxonomy" id="914234"/>
    <lineage>
        <taxon>Eukaryota</taxon>
        <taxon>Fungi</taxon>
        <taxon>Dikarya</taxon>
        <taxon>Basidiomycota</taxon>
        <taxon>Agaricomycotina</taxon>
        <taxon>Agaricomycetes</taxon>
        <taxon>Polyporales</taxon>
        <taxon>Gelatoporiaceae</taxon>
        <taxon>Gelatoporia</taxon>
    </lineage>
</organism>
<name>M2QEY0_CERS8</name>
<dbReference type="AlphaFoldDB" id="M2QEY0"/>
<proteinExistence type="predicted"/>
<sequence>MTLAISYARHITKASAVHLGKGPAGALPTHPDYQLSVALDSGDHNRSLGTPDSS</sequence>
<dbReference type="EMBL" id="KB445999">
    <property type="protein sequence ID" value="EMD30565.1"/>
    <property type="molecule type" value="Genomic_DNA"/>
</dbReference>
<dbReference type="HOGENOM" id="CLU_3050142_0_0_1"/>
<protein>
    <submittedName>
        <fullName evidence="1">Uncharacterized protein</fullName>
    </submittedName>
</protein>
<evidence type="ECO:0000313" key="2">
    <source>
        <dbReference type="Proteomes" id="UP000016930"/>
    </source>
</evidence>
<evidence type="ECO:0000313" key="1">
    <source>
        <dbReference type="EMBL" id="EMD30565.1"/>
    </source>
</evidence>
<gene>
    <name evidence="1" type="ORF">CERSUDRAFT_101222</name>
</gene>
<dbReference type="Proteomes" id="UP000016930">
    <property type="component" value="Unassembled WGS sequence"/>
</dbReference>